<organism evidence="2 3">
    <name type="scientific">Actinoplanes couchii</name>
    <dbReference type="NCBI Taxonomy" id="403638"/>
    <lineage>
        <taxon>Bacteria</taxon>
        <taxon>Bacillati</taxon>
        <taxon>Actinomycetota</taxon>
        <taxon>Actinomycetes</taxon>
        <taxon>Micromonosporales</taxon>
        <taxon>Micromonosporaceae</taxon>
        <taxon>Actinoplanes</taxon>
    </lineage>
</organism>
<dbReference type="EMBL" id="BOMG01000064">
    <property type="protein sequence ID" value="GID57076.1"/>
    <property type="molecule type" value="Genomic_DNA"/>
</dbReference>
<dbReference type="PANTHER" id="PTHR46696:SF4">
    <property type="entry name" value="BIOTIN BIOSYNTHESIS CYTOCHROME P450"/>
    <property type="match status" value="1"/>
</dbReference>
<dbReference type="Pfam" id="PF00067">
    <property type="entry name" value="p450"/>
    <property type="match status" value="1"/>
</dbReference>
<reference evidence="2 3" key="1">
    <citation type="submission" date="2021-01" db="EMBL/GenBank/DDBJ databases">
        <title>Whole genome shotgun sequence of Actinoplanes couchii NBRC 106145.</title>
        <authorList>
            <person name="Komaki H."/>
            <person name="Tamura T."/>
        </authorList>
    </citation>
    <scope>NUCLEOTIDE SEQUENCE [LARGE SCALE GENOMIC DNA]</scope>
    <source>
        <strain evidence="2 3">NBRC 106145</strain>
    </source>
</reference>
<proteinExistence type="inferred from homology"/>
<dbReference type="InterPro" id="IPR001128">
    <property type="entry name" value="Cyt_P450"/>
</dbReference>
<evidence type="ECO:0000256" key="1">
    <source>
        <dbReference type="ARBA" id="ARBA00010617"/>
    </source>
</evidence>
<dbReference type="Proteomes" id="UP000612282">
    <property type="component" value="Unassembled WGS sequence"/>
</dbReference>
<name>A0ABQ3XF23_9ACTN</name>
<dbReference type="InterPro" id="IPR036396">
    <property type="entry name" value="Cyt_P450_sf"/>
</dbReference>
<dbReference type="RefSeq" id="WP_203799293.1">
    <property type="nucleotide sequence ID" value="NZ_BAAAQE010000094.1"/>
</dbReference>
<dbReference type="InterPro" id="IPR002397">
    <property type="entry name" value="Cyt_P450_B"/>
</dbReference>
<dbReference type="PANTHER" id="PTHR46696">
    <property type="entry name" value="P450, PUTATIVE (EUROFUNG)-RELATED"/>
    <property type="match status" value="1"/>
</dbReference>
<evidence type="ECO:0000313" key="2">
    <source>
        <dbReference type="EMBL" id="GID57076.1"/>
    </source>
</evidence>
<comment type="similarity">
    <text evidence="1">Belongs to the cytochrome P450 family.</text>
</comment>
<dbReference type="SUPFAM" id="SSF48264">
    <property type="entry name" value="Cytochrome P450"/>
    <property type="match status" value="1"/>
</dbReference>
<comment type="caution">
    <text evidence="2">The sequence shown here is derived from an EMBL/GenBank/DDBJ whole genome shotgun (WGS) entry which is preliminary data.</text>
</comment>
<evidence type="ECO:0000313" key="3">
    <source>
        <dbReference type="Proteomes" id="UP000612282"/>
    </source>
</evidence>
<gene>
    <name evidence="2" type="ORF">Aco03nite_054800</name>
</gene>
<keyword evidence="3" id="KW-1185">Reference proteome</keyword>
<dbReference type="Gene3D" id="1.10.630.10">
    <property type="entry name" value="Cytochrome P450"/>
    <property type="match status" value="1"/>
</dbReference>
<accession>A0ABQ3XF23</accession>
<dbReference type="PRINTS" id="PR00359">
    <property type="entry name" value="BP450"/>
</dbReference>
<sequence>MTELIDLSGVEFWGRSPRDRDRSLAVLRREAPVSRQRPLDDPVLPGAAGDGYWAVVGHAEVVAVSRDPETYSSDARYGGVTMEALPPALARATQSIIAMDAPEHALLRRLVSSAFTPRRMSLMDAAIRRAARDIVGAVAEPGREFDFVAEVAEPLPIWAICEILGLDEPDRTWILPHANAMTGCRDPLFGGTDPIGALRDGLVAFGALTAELIDDRRRHPGDDLISALAEAEVDGERLTDDEIAAFVILLVIAGNETTRHAIAHGVKALRDSPEQWAAVAADPEGLLDGAVEEMVRWATPIMTFRRTVTRPALLGGHRVTPGESVVLFYESANRDESVFEDPWRFDIRRRPNRHIAFGGGGPHFCLGAVMARKQIRHLVAEVVTRLPGLELAEPRYVLGNFINAIGTMAATNGAKP</sequence>
<protein>
    <submittedName>
        <fullName evidence="2">Cytochrome P450</fullName>
    </submittedName>
</protein>
<dbReference type="CDD" id="cd11033">
    <property type="entry name" value="CYP142-like"/>
    <property type="match status" value="1"/>
</dbReference>